<dbReference type="Proteomes" id="UP000287401">
    <property type="component" value="Unassembled WGS sequence"/>
</dbReference>
<reference evidence="4 5" key="1">
    <citation type="submission" date="2018-07" db="EMBL/GenBank/DDBJ databases">
        <title>Genomic and Epidemiologic Investigation of an Indolent Hospital Outbreak.</title>
        <authorList>
            <person name="Johnson R.C."/>
            <person name="Deming C."/>
            <person name="Conlan S."/>
            <person name="Zellmer C.J."/>
            <person name="Michelin A.V."/>
            <person name="Lee-Lin S."/>
            <person name="Thomas P.J."/>
            <person name="Park M."/>
            <person name="Weingarten R.A."/>
            <person name="Less J."/>
            <person name="Dekker J.P."/>
            <person name="Frank K.M."/>
            <person name="Musser K.A."/>
            <person name="Mcquiston J.R."/>
            <person name="Henderson D.K."/>
            <person name="Lau A.F."/>
            <person name="Palmore T.N."/>
            <person name="Segre J.A."/>
        </authorList>
    </citation>
    <scope>NUCLEOTIDE SEQUENCE [LARGE SCALE GENOMIC DNA]</scope>
    <source>
        <strain evidence="4 5">SK-NIH.Env6_1116</strain>
    </source>
</reference>
<proteinExistence type="predicted"/>
<feature type="domain" description="HIRAN" evidence="3">
    <location>
        <begin position="27"/>
        <end position="81"/>
    </location>
</feature>
<dbReference type="GO" id="GO:0016818">
    <property type="term" value="F:hydrolase activity, acting on acid anhydrides, in phosphorus-containing anhydrides"/>
    <property type="evidence" value="ECO:0007669"/>
    <property type="project" value="InterPro"/>
</dbReference>
<comment type="caution">
    <text evidence="4">The sequence shown here is derived from an EMBL/GenBank/DDBJ whole genome shotgun (WGS) entry which is preliminary data.</text>
</comment>
<keyword evidence="2" id="KW-0378">Hydrolase</keyword>
<dbReference type="Pfam" id="PF08797">
    <property type="entry name" value="HIRAN"/>
    <property type="match status" value="1"/>
</dbReference>
<evidence type="ECO:0000259" key="3">
    <source>
        <dbReference type="Pfam" id="PF08797"/>
    </source>
</evidence>
<evidence type="ECO:0000313" key="5">
    <source>
        <dbReference type="Proteomes" id="UP000287401"/>
    </source>
</evidence>
<dbReference type="RefSeq" id="WP_125998789.1">
    <property type="nucleotide sequence ID" value="NZ_CP115456.1"/>
</dbReference>
<dbReference type="EMBL" id="QRAL01000016">
    <property type="protein sequence ID" value="RSU55733.1"/>
    <property type="molecule type" value="Genomic_DNA"/>
</dbReference>
<name>A0A430BSV4_SPHYA</name>
<sequence length="137" mass="15058">MTLPSMSLAIVGSAHKNSDGSDRRAEIDACMPGEPIDLVLEPDNEFDCHAIAVYSSRAVQIGYVRADRAPRIGSLLGSTEVRAIFQRPAEFGAWVRLAFDGEDPALTDAMLEDQDEGVIRHVAPEPDFYPDEIWPDD</sequence>
<evidence type="ECO:0000313" key="4">
    <source>
        <dbReference type="EMBL" id="RSU55733.1"/>
    </source>
</evidence>
<dbReference type="GO" id="GO:0008270">
    <property type="term" value="F:zinc ion binding"/>
    <property type="evidence" value="ECO:0007669"/>
    <property type="project" value="InterPro"/>
</dbReference>
<evidence type="ECO:0000256" key="1">
    <source>
        <dbReference type="ARBA" id="ARBA00022723"/>
    </source>
</evidence>
<accession>A0A430BSV4</accession>
<dbReference type="GO" id="GO:0003676">
    <property type="term" value="F:nucleic acid binding"/>
    <property type="evidence" value="ECO:0007669"/>
    <property type="project" value="InterPro"/>
</dbReference>
<gene>
    <name evidence="4" type="ORF">DAH51_15060</name>
</gene>
<evidence type="ECO:0000256" key="2">
    <source>
        <dbReference type="ARBA" id="ARBA00022801"/>
    </source>
</evidence>
<organism evidence="4 5">
    <name type="scientific">Sphingobium yanoikuyae</name>
    <name type="common">Sphingomonas yanoikuyae</name>
    <dbReference type="NCBI Taxonomy" id="13690"/>
    <lineage>
        <taxon>Bacteria</taxon>
        <taxon>Pseudomonadati</taxon>
        <taxon>Pseudomonadota</taxon>
        <taxon>Alphaproteobacteria</taxon>
        <taxon>Sphingomonadales</taxon>
        <taxon>Sphingomonadaceae</taxon>
        <taxon>Sphingobium</taxon>
    </lineage>
</organism>
<keyword evidence="1" id="KW-0479">Metal-binding</keyword>
<dbReference type="AlphaFoldDB" id="A0A430BSV4"/>
<dbReference type="Gene3D" id="3.30.70.2330">
    <property type="match status" value="1"/>
</dbReference>
<protein>
    <recommendedName>
        <fullName evidence="3">HIRAN domain-containing protein</fullName>
    </recommendedName>
</protein>
<dbReference type="InterPro" id="IPR014905">
    <property type="entry name" value="HIRAN"/>
</dbReference>